<dbReference type="SUPFAM" id="SSF81383">
    <property type="entry name" value="F-box domain"/>
    <property type="match status" value="1"/>
</dbReference>
<dbReference type="AlphaFoldDB" id="A0A8T0WW29"/>
<accession>A0A8T0WW29</accession>
<dbReference type="Proteomes" id="UP000823388">
    <property type="component" value="Chromosome 2K"/>
</dbReference>
<feature type="region of interest" description="Disordered" evidence="1">
    <location>
        <begin position="1"/>
        <end position="29"/>
    </location>
</feature>
<evidence type="ECO:0000313" key="4">
    <source>
        <dbReference type="Proteomes" id="UP000823388"/>
    </source>
</evidence>
<name>A0A8T0WW29_PANVG</name>
<dbReference type="PANTHER" id="PTHR35828">
    <property type="entry name" value="OS08G0203800 PROTEIN-RELATED"/>
    <property type="match status" value="1"/>
</dbReference>
<dbReference type="InterPro" id="IPR036047">
    <property type="entry name" value="F-box-like_dom_sf"/>
</dbReference>
<keyword evidence="4" id="KW-1185">Reference proteome</keyword>
<comment type="caution">
    <text evidence="3">The sequence shown here is derived from an EMBL/GenBank/DDBJ whole genome shotgun (WGS) entry which is preliminary data.</text>
</comment>
<organism evidence="3 4">
    <name type="scientific">Panicum virgatum</name>
    <name type="common">Blackwell switchgrass</name>
    <dbReference type="NCBI Taxonomy" id="38727"/>
    <lineage>
        <taxon>Eukaryota</taxon>
        <taxon>Viridiplantae</taxon>
        <taxon>Streptophyta</taxon>
        <taxon>Embryophyta</taxon>
        <taxon>Tracheophyta</taxon>
        <taxon>Spermatophyta</taxon>
        <taxon>Magnoliopsida</taxon>
        <taxon>Liliopsida</taxon>
        <taxon>Poales</taxon>
        <taxon>Poaceae</taxon>
        <taxon>PACMAD clade</taxon>
        <taxon>Panicoideae</taxon>
        <taxon>Panicodae</taxon>
        <taxon>Paniceae</taxon>
        <taxon>Panicinae</taxon>
        <taxon>Panicum</taxon>
        <taxon>Panicum sect. Hiantes</taxon>
    </lineage>
</organism>
<dbReference type="Pfam" id="PF24523">
    <property type="entry name" value="DUF7595"/>
    <property type="match status" value="1"/>
</dbReference>
<dbReference type="PANTHER" id="PTHR35828:SF23">
    <property type="entry name" value="F-BOX DOMAIN-CONTAINING PROTEIN"/>
    <property type="match status" value="1"/>
</dbReference>
<dbReference type="EMBL" id="CM029039">
    <property type="protein sequence ID" value="KAG2647359.1"/>
    <property type="molecule type" value="Genomic_DNA"/>
</dbReference>
<protein>
    <recommendedName>
        <fullName evidence="2">DUF7595 domain-containing protein</fullName>
    </recommendedName>
</protein>
<proteinExistence type="predicted"/>
<evidence type="ECO:0000313" key="3">
    <source>
        <dbReference type="EMBL" id="KAG2647359.1"/>
    </source>
</evidence>
<dbReference type="InterPro" id="IPR056016">
    <property type="entry name" value="DUF7595"/>
</dbReference>
<evidence type="ECO:0000259" key="2">
    <source>
        <dbReference type="Pfam" id="PF24523"/>
    </source>
</evidence>
<reference evidence="3" key="1">
    <citation type="submission" date="2020-05" db="EMBL/GenBank/DDBJ databases">
        <title>WGS assembly of Panicum virgatum.</title>
        <authorList>
            <person name="Lovell J.T."/>
            <person name="Jenkins J."/>
            <person name="Shu S."/>
            <person name="Juenger T.E."/>
            <person name="Schmutz J."/>
        </authorList>
    </citation>
    <scope>NUCLEOTIDE SEQUENCE</scope>
    <source>
        <strain evidence="3">AP13</strain>
    </source>
</reference>
<feature type="domain" description="DUF7595" evidence="2">
    <location>
        <begin position="139"/>
        <end position="395"/>
    </location>
</feature>
<gene>
    <name evidence="3" type="ORF">PVAP13_2KG574200</name>
</gene>
<feature type="non-terminal residue" evidence="3">
    <location>
        <position position="436"/>
    </location>
</feature>
<sequence>MAGGGDVPRPRAQAAARRGGRNKERNKTASSLPLDVVAAIAARSDPATLVRCAATCRGARRRVADDGPGFRLRLRHADRFVPSLLRGHLVEVCEHIGVYKVRMLDITAPPMMSSRPLTAAEGFPPLTPDGKAAWDHMLVASRDGLLLVRTTDSRDLPWHRGELRVCDPATGRSRTLPAEPTFPGAAQPFWEPYVLTVGDGDDGGGIRHFQVLKTNLVMSDPNPYLETQAFSSEDGSWGRYTTIRTPYLHCCRCLLRRARPLVAGGAAHWLCVTESRIFVLKIQMRAAQAAVRVTMLPKSFPRPDAVIGTHYLLATSVAAGEELAVLVADSEKISCWVQTKPTGKWELRPQVVMHEYHEVMLWLRSRRSLGSFRAQLHWFAERSGLVLFSSDGYGDFWLDHRSMEIVRWFPDAPVLHGVTRLPYEDLSSWVPTFTSS</sequence>
<evidence type="ECO:0000256" key="1">
    <source>
        <dbReference type="SAM" id="MobiDB-lite"/>
    </source>
</evidence>